<evidence type="ECO:0000256" key="4">
    <source>
        <dbReference type="ARBA" id="ARBA00014428"/>
    </source>
</evidence>
<dbReference type="InterPro" id="IPR036928">
    <property type="entry name" value="AS_sf"/>
</dbReference>
<gene>
    <name evidence="10" type="primary">gatA</name>
    <name evidence="12" type="ORF">BROFUL_03124</name>
</gene>
<dbReference type="PANTHER" id="PTHR11895">
    <property type="entry name" value="TRANSAMIDASE"/>
    <property type="match status" value="1"/>
</dbReference>
<evidence type="ECO:0000256" key="3">
    <source>
        <dbReference type="ARBA" id="ARBA00012739"/>
    </source>
</evidence>
<evidence type="ECO:0000256" key="1">
    <source>
        <dbReference type="ARBA" id="ARBA00008069"/>
    </source>
</evidence>
<dbReference type="GO" id="GO:0016740">
    <property type="term" value="F:transferase activity"/>
    <property type="evidence" value="ECO:0007669"/>
    <property type="project" value="UniProtKB-KW"/>
</dbReference>
<evidence type="ECO:0000259" key="11">
    <source>
        <dbReference type="Pfam" id="PF01425"/>
    </source>
</evidence>
<keyword evidence="13" id="KW-1185">Reference proteome</keyword>
<dbReference type="NCBIfam" id="TIGR00132">
    <property type="entry name" value="gatA"/>
    <property type="match status" value="1"/>
</dbReference>
<name>A0A0M2URB7_9BACT</name>
<evidence type="ECO:0000256" key="10">
    <source>
        <dbReference type="HAMAP-Rule" id="MF_00120"/>
    </source>
</evidence>
<dbReference type="InterPro" id="IPR023631">
    <property type="entry name" value="Amidase_dom"/>
</dbReference>
<dbReference type="GO" id="GO:0005524">
    <property type="term" value="F:ATP binding"/>
    <property type="evidence" value="ECO:0007669"/>
    <property type="project" value="UniProtKB-KW"/>
</dbReference>
<comment type="catalytic activity">
    <reaction evidence="9 10">
        <text>L-glutamyl-tRNA(Gln) + L-glutamine + ATP + H2O = L-glutaminyl-tRNA(Gln) + L-glutamate + ADP + phosphate + H(+)</text>
        <dbReference type="Rhea" id="RHEA:17521"/>
        <dbReference type="Rhea" id="RHEA-COMP:9681"/>
        <dbReference type="Rhea" id="RHEA-COMP:9684"/>
        <dbReference type="ChEBI" id="CHEBI:15377"/>
        <dbReference type="ChEBI" id="CHEBI:15378"/>
        <dbReference type="ChEBI" id="CHEBI:29985"/>
        <dbReference type="ChEBI" id="CHEBI:30616"/>
        <dbReference type="ChEBI" id="CHEBI:43474"/>
        <dbReference type="ChEBI" id="CHEBI:58359"/>
        <dbReference type="ChEBI" id="CHEBI:78520"/>
        <dbReference type="ChEBI" id="CHEBI:78521"/>
        <dbReference type="ChEBI" id="CHEBI:456216"/>
        <dbReference type="EC" id="6.3.5.7"/>
    </reaction>
</comment>
<keyword evidence="8 10" id="KW-0648">Protein biosynthesis</keyword>
<dbReference type="PATRIC" id="fig|380242.3.peg.3859"/>
<feature type="active site" description="Charge relay system" evidence="10">
    <location>
        <position position="79"/>
    </location>
</feature>
<evidence type="ECO:0000313" key="13">
    <source>
        <dbReference type="Proteomes" id="UP000034954"/>
    </source>
</evidence>
<keyword evidence="5 10" id="KW-0436">Ligase</keyword>
<accession>A0A0M2URB7</accession>
<dbReference type="PROSITE" id="PS00571">
    <property type="entry name" value="AMIDASES"/>
    <property type="match status" value="1"/>
</dbReference>
<dbReference type="EC" id="6.3.5.7" evidence="3 10"/>
<keyword evidence="7 10" id="KW-0067">ATP-binding</keyword>
<evidence type="ECO:0000256" key="6">
    <source>
        <dbReference type="ARBA" id="ARBA00022741"/>
    </source>
</evidence>
<organism evidence="12 13">
    <name type="scientific">Candidatus Brocadia fulgida</name>
    <dbReference type="NCBI Taxonomy" id="380242"/>
    <lineage>
        <taxon>Bacteria</taxon>
        <taxon>Pseudomonadati</taxon>
        <taxon>Planctomycetota</taxon>
        <taxon>Candidatus Brocadiia</taxon>
        <taxon>Candidatus Brocadiales</taxon>
        <taxon>Candidatus Brocadiaceae</taxon>
        <taxon>Candidatus Brocadia</taxon>
    </lineage>
</organism>
<evidence type="ECO:0000256" key="5">
    <source>
        <dbReference type="ARBA" id="ARBA00022598"/>
    </source>
</evidence>
<evidence type="ECO:0000313" key="12">
    <source>
        <dbReference type="EMBL" id="KKO18175.1"/>
    </source>
</evidence>
<dbReference type="GO" id="GO:0006412">
    <property type="term" value="P:translation"/>
    <property type="evidence" value="ECO:0007669"/>
    <property type="project" value="UniProtKB-UniRule"/>
</dbReference>
<feature type="active site" description="Acyl-ester intermediate" evidence="10">
    <location>
        <position position="178"/>
    </location>
</feature>
<dbReference type="PANTHER" id="PTHR11895:SF151">
    <property type="entry name" value="GLUTAMYL-TRNA(GLN) AMIDOTRANSFERASE SUBUNIT A"/>
    <property type="match status" value="1"/>
</dbReference>
<evidence type="ECO:0000256" key="8">
    <source>
        <dbReference type="ARBA" id="ARBA00022917"/>
    </source>
</evidence>
<proteinExistence type="inferred from homology"/>
<protein>
    <recommendedName>
        <fullName evidence="4 10">Glutamyl-tRNA(Gln) amidotransferase subunit A</fullName>
        <shortName evidence="10">Glu-ADT subunit A</shortName>
        <ecNumber evidence="3 10">6.3.5.7</ecNumber>
    </recommendedName>
</protein>
<comment type="caution">
    <text evidence="12">The sequence shown here is derived from an EMBL/GenBank/DDBJ whole genome shotgun (WGS) entry which is preliminary data.</text>
</comment>
<comment type="function">
    <text evidence="10">Allows the formation of correctly charged Gln-tRNA(Gln) through the transamidation of misacylated Glu-tRNA(Gln) in organisms which lack glutaminyl-tRNA synthetase. The reaction takes place in the presence of glutamine and ATP through an activated gamma-phospho-Glu-tRNA(Gln).</text>
</comment>
<comment type="similarity">
    <text evidence="1 10">Belongs to the amidase family. GatA subfamily.</text>
</comment>
<dbReference type="SUPFAM" id="SSF75304">
    <property type="entry name" value="Amidase signature (AS) enzymes"/>
    <property type="match status" value="1"/>
</dbReference>
<keyword evidence="6 10" id="KW-0547">Nucleotide-binding</keyword>
<dbReference type="Pfam" id="PF01425">
    <property type="entry name" value="Amidase"/>
    <property type="match status" value="1"/>
</dbReference>
<sequence length="494" mass="54119">MRLSEYTALQIKTKIISREIRPIDLTEHFINRIKNIDTDVQAYLTINEEDAIKRATQLEKKIENSGNIGLLAGVPIAVKDNICTKGLSTTCASKILKNFIPPYDAFVIKRLKEEDAIILGKTNLDEFAMGSSTENSAYKITRNPWNSEYVPGGSSGGSAAAVAADLSVMALGSDTGGSVRQPAALCGVVGIKPTYGRVSRFGLIAFGSSLDQIGTFTRDVKDAALLLEVIAGHDSHDSTSLPEPVPDYLREIDSGVRGVRIGIPKEYFADGLNRDVHNALKGALKRYEQLGAKIIDVSLPHTEYAVAVYYIVANAEASSNLARYDGVRYGYRASKPHGIVDLYCRTRSEGFGTEVKRRIMLGNYALSSGYYDAYYLKASKVRSLIKNDFDVAFQTVDCIICPTSPVPGFKIGERAKNPLEMYLSDIYTIPANLAGIPGISLPCGFSQEGLPIGMQILGKHFEEKKLLQIAYAFERETDFHTKKPVLKSSSEQSR</sequence>
<dbReference type="Gene3D" id="3.90.1300.10">
    <property type="entry name" value="Amidase signature (AS) domain"/>
    <property type="match status" value="1"/>
</dbReference>
<dbReference type="GO" id="GO:0050567">
    <property type="term" value="F:glutaminyl-tRNA synthase (glutamine-hydrolyzing) activity"/>
    <property type="evidence" value="ECO:0007669"/>
    <property type="project" value="UniProtKB-UniRule"/>
</dbReference>
<dbReference type="GO" id="GO:0030956">
    <property type="term" value="C:glutamyl-tRNA(Gln) amidotransferase complex"/>
    <property type="evidence" value="ECO:0007669"/>
    <property type="project" value="InterPro"/>
</dbReference>
<evidence type="ECO:0000256" key="9">
    <source>
        <dbReference type="ARBA" id="ARBA00047407"/>
    </source>
</evidence>
<evidence type="ECO:0000256" key="7">
    <source>
        <dbReference type="ARBA" id="ARBA00022840"/>
    </source>
</evidence>
<feature type="domain" description="Amidase" evidence="11">
    <location>
        <begin position="24"/>
        <end position="467"/>
    </location>
</feature>
<dbReference type="Proteomes" id="UP000034954">
    <property type="component" value="Unassembled WGS sequence"/>
</dbReference>
<comment type="subunit">
    <text evidence="2 10">Heterotrimer of A, B and C subunits.</text>
</comment>
<dbReference type="InterPro" id="IPR000120">
    <property type="entry name" value="Amidase"/>
</dbReference>
<dbReference type="InterPro" id="IPR004412">
    <property type="entry name" value="GatA"/>
</dbReference>
<dbReference type="EMBL" id="LAQJ01000287">
    <property type="protein sequence ID" value="KKO18175.1"/>
    <property type="molecule type" value="Genomic_DNA"/>
</dbReference>
<dbReference type="InterPro" id="IPR020556">
    <property type="entry name" value="Amidase_CS"/>
</dbReference>
<reference evidence="12 13" key="1">
    <citation type="journal article" date="2013" name="BMC Microbiol.">
        <title>Identification of the type II cytochrome c maturation pathway in anammox bacteria by comparative genomics.</title>
        <authorList>
            <person name="Ferousi C."/>
            <person name="Speth D.R."/>
            <person name="Reimann J."/>
            <person name="Op den Camp H.J."/>
            <person name="Allen J.W."/>
            <person name="Keltjens J.T."/>
            <person name="Jetten M.S."/>
        </authorList>
    </citation>
    <scope>NUCLEOTIDE SEQUENCE [LARGE SCALE GENOMIC DNA]</scope>
    <source>
        <strain evidence="12">RU1</strain>
    </source>
</reference>
<dbReference type="HAMAP" id="MF_00120">
    <property type="entry name" value="GatA"/>
    <property type="match status" value="1"/>
</dbReference>
<feature type="active site" description="Charge relay system" evidence="10">
    <location>
        <position position="154"/>
    </location>
</feature>
<dbReference type="AlphaFoldDB" id="A0A0M2URB7"/>
<evidence type="ECO:0000256" key="2">
    <source>
        <dbReference type="ARBA" id="ARBA00011123"/>
    </source>
</evidence>